<feature type="non-terminal residue" evidence="1">
    <location>
        <position position="1"/>
    </location>
</feature>
<name>A0A699UN33_TANCI</name>
<gene>
    <name evidence="1" type="ORF">Tci_895896</name>
</gene>
<comment type="caution">
    <text evidence="1">The sequence shown here is derived from an EMBL/GenBank/DDBJ whole genome shotgun (WGS) entry which is preliminary data.</text>
</comment>
<protein>
    <submittedName>
        <fullName evidence="1">Uncharacterized protein</fullName>
    </submittedName>
</protein>
<proteinExistence type="predicted"/>
<dbReference type="NCBIfam" id="NF047650">
    <property type="entry name" value="lipo_NMCC_0638"/>
    <property type="match status" value="1"/>
</dbReference>
<reference evidence="1" key="1">
    <citation type="journal article" date="2019" name="Sci. Rep.">
        <title>Draft genome of Tanacetum cinerariifolium, the natural source of mosquito coil.</title>
        <authorList>
            <person name="Yamashiro T."/>
            <person name="Shiraishi A."/>
            <person name="Satake H."/>
            <person name="Nakayama K."/>
        </authorList>
    </citation>
    <scope>NUCLEOTIDE SEQUENCE</scope>
</reference>
<dbReference type="EMBL" id="BKCJ011348534">
    <property type="protein sequence ID" value="GFD23927.1"/>
    <property type="molecule type" value="Genomic_DNA"/>
</dbReference>
<evidence type="ECO:0000313" key="1">
    <source>
        <dbReference type="EMBL" id="GFD23927.1"/>
    </source>
</evidence>
<organism evidence="1">
    <name type="scientific">Tanacetum cinerariifolium</name>
    <name type="common">Dalmatian daisy</name>
    <name type="synonym">Chrysanthemum cinerariifolium</name>
    <dbReference type="NCBI Taxonomy" id="118510"/>
    <lineage>
        <taxon>Eukaryota</taxon>
        <taxon>Viridiplantae</taxon>
        <taxon>Streptophyta</taxon>
        <taxon>Embryophyta</taxon>
        <taxon>Tracheophyta</taxon>
        <taxon>Spermatophyta</taxon>
        <taxon>Magnoliopsida</taxon>
        <taxon>eudicotyledons</taxon>
        <taxon>Gunneridae</taxon>
        <taxon>Pentapetalae</taxon>
        <taxon>asterids</taxon>
        <taxon>campanulids</taxon>
        <taxon>Asterales</taxon>
        <taxon>Asteraceae</taxon>
        <taxon>Asteroideae</taxon>
        <taxon>Anthemideae</taxon>
        <taxon>Anthemidinae</taxon>
        <taxon>Tanacetum</taxon>
    </lineage>
</organism>
<accession>A0A699UN33</accession>
<sequence length="162" mass="17301">ASEGNDQANSFAKIYTTLCLQNLPELEVLRQKLAPMPKLPVEKAALFLGGAPGDAWPVPDKHGTFVLALPSGKNLCAVHARRADVDVANILFQKLVANAPAPFTSKMVMNEDKQTVANGMTHTVSYEWSIPNGARKMLFTLTTAAAETAQLQVLGSAAIVSQ</sequence>
<dbReference type="AlphaFoldDB" id="A0A699UN33"/>